<dbReference type="Gene3D" id="3.10.290.10">
    <property type="entry name" value="RNA-binding S4 domain"/>
    <property type="match status" value="1"/>
</dbReference>
<dbReference type="InterPro" id="IPR006225">
    <property type="entry name" value="PsdUridine_synth_RluC/D"/>
</dbReference>
<feature type="domain" description="RNA-binding S4" evidence="7">
    <location>
        <begin position="15"/>
        <end position="73"/>
    </location>
</feature>
<comment type="catalytic activity">
    <reaction evidence="1 6">
        <text>a uridine in RNA = a pseudouridine in RNA</text>
        <dbReference type="Rhea" id="RHEA:48348"/>
        <dbReference type="Rhea" id="RHEA-COMP:12068"/>
        <dbReference type="Rhea" id="RHEA-COMP:12069"/>
        <dbReference type="ChEBI" id="CHEBI:65314"/>
        <dbReference type="ChEBI" id="CHEBI:65315"/>
    </reaction>
</comment>
<dbReference type="EC" id="5.4.99.-" evidence="6"/>
<dbReference type="InterPro" id="IPR050188">
    <property type="entry name" value="RluA_PseudoU_synthase"/>
</dbReference>
<reference evidence="8" key="1">
    <citation type="submission" date="2020-10" db="EMBL/GenBank/DDBJ databases">
        <authorList>
            <person name="Gilroy R."/>
        </authorList>
    </citation>
    <scope>NUCLEOTIDE SEQUENCE</scope>
    <source>
        <strain evidence="8">9366</strain>
    </source>
</reference>
<dbReference type="Gene3D" id="3.30.2350.10">
    <property type="entry name" value="Pseudouridine synthase"/>
    <property type="match status" value="1"/>
</dbReference>
<comment type="function">
    <text evidence="6">Responsible for synthesis of pseudouridine from uracil.</text>
</comment>
<dbReference type="InterPro" id="IPR006224">
    <property type="entry name" value="PsdUridine_synth_RluA-like_CS"/>
</dbReference>
<dbReference type="InterPro" id="IPR036986">
    <property type="entry name" value="S4_RNA-bd_sf"/>
</dbReference>
<dbReference type="SUPFAM" id="SSF55120">
    <property type="entry name" value="Pseudouridine synthase"/>
    <property type="match status" value="1"/>
</dbReference>
<dbReference type="PROSITE" id="PS50889">
    <property type="entry name" value="S4"/>
    <property type="match status" value="1"/>
</dbReference>
<reference evidence="8" key="2">
    <citation type="journal article" date="2021" name="PeerJ">
        <title>Extensive microbial diversity within the chicken gut microbiome revealed by metagenomics and culture.</title>
        <authorList>
            <person name="Gilroy R."/>
            <person name="Ravi A."/>
            <person name="Getino M."/>
            <person name="Pursley I."/>
            <person name="Horton D.L."/>
            <person name="Alikhan N.F."/>
            <person name="Baker D."/>
            <person name="Gharbi K."/>
            <person name="Hall N."/>
            <person name="Watson M."/>
            <person name="Adriaenssens E.M."/>
            <person name="Foster-Nyarko E."/>
            <person name="Jarju S."/>
            <person name="Secka A."/>
            <person name="Antonio M."/>
            <person name="Oren A."/>
            <person name="Chaudhuri R.R."/>
            <person name="La Ragione R."/>
            <person name="Hildebrand F."/>
            <person name="Pallen M.J."/>
        </authorList>
    </citation>
    <scope>NUCLEOTIDE SEQUENCE</scope>
    <source>
        <strain evidence="8">9366</strain>
    </source>
</reference>
<dbReference type="EMBL" id="DVNJ01000001">
    <property type="protein sequence ID" value="HIU62214.1"/>
    <property type="molecule type" value="Genomic_DNA"/>
</dbReference>
<feature type="active site" evidence="4">
    <location>
        <position position="139"/>
    </location>
</feature>
<dbReference type="PANTHER" id="PTHR21600">
    <property type="entry name" value="MITOCHONDRIAL RNA PSEUDOURIDINE SYNTHASE"/>
    <property type="match status" value="1"/>
</dbReference>
<evidence type="ECO:0000256" key="3">
    <source>
        <dbReference type="ARBA" id="ARBA00023235"/>
    </source>
</evidence>
<evidence type="ECO:0000259" key="7">
    <source>
        <dbReference type="SMART" id="SM00363"/>
    </source>
</evidence>
<dbReference type="GO" id="GO:0003723">
    <property type="term" value="F:RNA binding"/>
    <property type="evidence" value="ECO:0007669"/>
    <property type="project" value="UniProtKB-KW"/>
</dbReference>
<protein>
    <recommendedName>
        <fullName evidence="6">Pseudouridine synthase</fullName>
        <ecNumber evidence="6">5.4.99.-</ecNumber>
    </recommendedName>
</protein>
<dbReference type="InterPro" id="IPR006145">
    <property type="entry name" value="PsdUridine_synth_RsuA/RluA"/>
</dbReference>
<evidence type="ECO:0000313" key="8">
    <source>
        <dbReference type="EMBL" id="HIU62214.1"/>
    </source>
</evidence>
<gene>
    <name evidence="8" type="ORF">IAB07_00405</name>
</gene>
<dbReference type="NCBIfam" id="TIGR00005">
    <property type="entry name" value="rluA_subfam"/>
    <property type="match status" value="1"/>
</dbReference>
<evidence type="ECO:0000256" key="5">
    <source>
        <dbReference type="PROSITE-ProRule" id="PRU00182"/>
    </source>
</evidence>
<keyword evidence="3 6" id="KW-0413">Isomerase</keyword>
<proteinExistence type="inferred from homology"/>
<dbReference type="GO" id="GO:0120159">
    <property type="term" value="F:rRNA pseudouridine synthase activity"/>
    <property type="evidence" value="ECO:0007669"/>
    <property type="project" value="UniProtKB-ARBA"/>
</dbReference>
<evidence type="ECO:0000256" key="1">
    <source>
        <dbReference type="ARBA" id="ARBA00000073"/>
    </source>
</evidence>
<keyword evidence="5" id="KW-0694">RNA-binding</keyword>
<evidence type="ECO:0000256" key="4">
    <source>
        <dbReference type="PIRSR" id="PIRSR606225-1"/>
    </source>
</evidence>
<dbReference type="Pfam" id="PF00849">
    <property type="entry name" value="PseudoU_synth_2"/>
    <property type="match status" value="1"/>
</dbReference>
<accession>A0A9D1ML15</accession>
<sequence length="304" mass="33936">MPAESTQFNAESDFSRLDVCIAEKLPDLTRSSVKKLIEEGRVELRGEKCLKAGEKVKRGDRISVEIPPLKTLSLAPSQKRVDIVYQDADMAVIDKPQGMVVHPAPGAYEDTLVNVLIASLDSLSGINGVMRPGIVHRLDKDTSGLLVVAKNDNAHVELQRQIAQKSARRIYTALLEGELQKDEGTIDTFLDRSSADRKKYAVSRTGRRAITHYKVLRRYHGYTLVMFELETGRTHQIRVHAKHIGHPVVGDPVYGKADKKFGLKGQLLHASRLILTHPSTGERMEFTSPLPDYFQRVLDGLKPL</sequence>
<dbReference type="Pfam" id="PF01479">
    <property type="entry name" value="S4"/>
    <property type="match status" value="1"/>
</dbReference>
<dbReference type="SMART" id="SM00363">
    <property type="entry name" value="S4"/>
    <property type="match status" value="1"/>
</dbReference>
<dbReference type="GO" id="GO:0000455">
    <property type="term" value="P:enzyme-directed rRNA pseudouridine synthesis"/>
    <property type="evidence" value="ECO:0007669"/>
    <property type="project" value="UniProtKB-ARBA"/>
</dbReference>
<organism evidence="8 9">
    <name type="scientific">Candidatus Caccalectryoclostridium excrementigallinarum</name>
    <dbReference type="NCBI Taxonomy" id="2840710"/>
    <lineage>
        <taxon>Bacteria</taxon>
        <taxon>Bacillati</taxon>
        <taxon>Bacillota</taxon>
        <taxon>Clostridia</taxon>
        <taxon>Christensenellales</taxon>
        <taxon>Christensenellaceae</taxon>
        <taxon>Christensenellaceae incertae sedis</taxon>
        <taxon>Candidatus Caccalectryoclostridium</taxon>
    </lineage>
</organism>
<comment type="caution">
    <text evidence="8">The sequence shown here is derived from an EMBL/GenBank/DDBJ whole genome shotgun (WGS) entry which is preliminary data.</text>
</comment>
<name>A0A9D1ML15_9FIRM</name>
<evidence type="ECO:0000256" key="6">
    <source>
        <dbReference type="RuleBase" id="RU362028"/>
    </source>
</evidence>
<evidence type="ECO:0000313" key="9">
    <source>
        <dbReference type="Proteomes" id="UP000824145"/>
    </source>
</evidence>
<dbReference type="CDD" id="cd00165">
    <property type="entry name" value="S4"/>
    <property type="match status" value="1"/>
</dbReference>
<evidence type="ECO:0000256" key="2">
    <source>
        <dbReference type="ARBA" id="ARBA00010876"/>
    </source>
</evidence>
<dbReference type="AlphaFoldDB" id="A0A9D1ML15"/>
<dbReference type="InterPro" id="IPR020103">
    <property type="entry name" value="PsdUridine_synth_cat_dom_sf"/>
</dbReference>
<dbReference type="PANTHER" id="PTHR21600:SF44">
    <property type="entry name" value="RIBOSOMAL LARGE SUBUNIT PSEUDOURIDINE SYNTHASE D"/>
    <property type="match status" value="1"/>
</dbReference>
<dbReference type="Proteomes" id="UP000824145">
    <property type="component" value="Unassembled WGS sequence"/>
</dbReference>
<dbReference type="InterPro" id="IPR002942">
    <property type="entry name" value="S4_RNA-bd"/>
</dbReference>
<dbReference type="PROSITE" id="PS01129">
    <property type="entry name" value="PSI_RLU"/>
    <property type="match status" value="1"/>
</dbReference>
<dbReference type="SUPFAM" id="SSF55174">
    <property type="entry name" value="Alpha-L RNA-binding motif"/>
    <property type="match status" value="1"/>
</dbReference>
<dbReference type="CDD" id="cd02869">
    <property type="entry name" value="PseudoU_synth_RluA_like"/>
    <property type="match status" value="1"/>
</dbReference>
<comment type="similarity">
    <text evidence="2 6">Belongs to the pseudouridine synthase RluA family.</text>
</comment>